<feature type="domain" description="CheW-like" evidence="14">
    <location>
        <begin position="555"/>
        <end position="685"/>
    </location>
</feature>
<evidence type="ECO:0000259" key="14">
    <source>
        <dbReference type="PROSITE" id="PS50851"/>
    </source>
</evidence>
<keyword evidence="6" id="KW-0808">Transferase</keyword>
<dbReference type="InterPro" id="IPR008207">
    <property type="entry name" value="Sig_transdc_His_kin_Hpt_dom"/>
</dbReference>
<dbReference type="Gene3D" id="3.30.565.10">
    <property type="entry name" value="Histidine kinase-like ATPase, C-terminal domain"/>
    <property type="match status" value="1"/>
</dbReference>
<dbReference type="CDD" id="cd00731">
    <property type="entry name" value="CheA_reg"/>
    <property type="match status" value="1"/>
</dbReference>
<evidence type="ECO:0000256" key="1">
    <source>
        <dbReference type="ARBA" id="ARBA00000085"/>
    </source>
</evidence>
<evidence type="ECO:0000256" key="5">
    <source>
        <dbReference type="ARBA" id="ARBA00022553"/>
    </source>
</evidence>
<evidence type="ECO:0000256" key="11">
    <source>
        <dbReference type="ARBA" id="ARBA00035100"/>
    </source>
</evidence>
<dbReference type="InterPro" id="IPR005467">
    <property type="entry name" value="His_kinase_dom"/>
</dbReference>
<dbReference type="InterPro" id="IPR036097">
    <property type="entry name" value="HisK_dim/P_sf"/>
</dbReference>
<evidence type="ECO:0000256" key="9">
    <source>
        <dbReference type="ARBA" id="ARBA00022840"/>
    </source>
</evidence>
<dbReference type="Pfam" id="PF02895">
    <property type="entry name" value="H-kinase_dim"/>
    <property type="match status" value="1"/>
</dbReference>
<dbReference type="SUPFAM" id="SSF47384">
    <property type="entry name" value="Homodimeric domain of signal transducing histidine kinase"/>
    <property type="match status" value="1"/>
</dbReference>
<evidence type="ECO:0000313" key="16">
    <source>
        <dbReference type="EMBL" id="DAB37045.1"/>
    </source>
</evidence>
<reference evidence="16 17" key="1">
    <citation type="journal article" date="2017" name="Front. Microbiol.">
        <title>Comparative Genomic Analysis of the Class Epsilonproteobacteria and Proposed Reclassification to Epsilonbacteraeota (phyl. nov.).</title>
        <authorList>
            <person name="Waite D.W."/>
            <person name="Vanwonterghem I."/>
            <person name="Rinke C."/>
            <person name="Parks D.H."/>
            <person name="Zhang Y."/>
            <person name="Takai K."/>
            <person name="Sievert S.M."/>
            <person name="Simon J."/>
            <person name="Campbell B.J."/>
            <person name="Hanson T.E."/>
            <person name="Woyke T."/>
            <person name="Klotz M.G."/>
            <person name="Hugenholtz P."/>
        </authorList>
    </citation>
    <scope>NUCLEOTIDE SEQUENCE [LARGE SCALE GENOMIC DNA]</scope>
    <source>
        <strain evidence="16">UBA11420</strain>
    </source>
</reference>
<keyword evidence="4" id="KW-0145">Chemotaxis</keyword>
<dbReference type="SMART" id="SM00073">
    <property type="entry name" value="HPT"/>
    <property type="match status" value="1"/>
</dbReference>
<dbReference type="Pfam" id="PF01584">
    <property type="entry name" value="CheW"/>
    <property type="match status" value="1"/>
</dbReference>
<keyword evidence="9" id="KW-0067">ATP-binding</keyword>
<accession>A0A2D3WAW4</accession>
<protein>
    <recommendedName>
        <fullName evidence="3">Chemotaxis protein CheA</fullName>
        <ecNumber evidence="2">2.7.13.3</ecNumber>
    </recommendedName>
</protein>
<evidence type="ECO:0000313" key="17">
    <source>
        <dbReference type="Proteomes" id="UP000231638"/>
    </source>
</evidence>
<dbReference type="Pfam" id="PF02518">
    <property type="entry name" value="HATPase_c"/>
    <property type="match status" value="1"/>
</dbReference>
<dbReference type="InterPro" id="IPR003594">
    <property type="entry name" value="HATPase_dom"/>
</dbReference>
<evidence type="ECO:0000256" key="12">
    <source>
        <dbReference type="PROSITE-ProRule" id="PRU00110"/>
    </source>
</evidence>
<dbReference type="Pfam" id="PF01627">
    <property type="entry name" value="Hpt"/>
    <property type="match status" value="1"/>
</dbReference>
<dbReference type="InterPro" id="IPR051315">
    <property type="entry name" value="Bact_Chemotaxis_CheA"/>
</dbReference>
<dbReference type="InterPro" id="IPR037006">
    <property type="entry name" value="CheA-like_homodim_sf"/>
</dbReference>
<evidence type="ECO:0000256" key="4">
    <source>
        <dbReference type="ARBA" id="ARBA00022500"/>
    </source>
</evidence>
<dbReference type="InterPro" id="IPR004105">
    <property type="entry name" value="CheA-like_dim"/>
</dbReference>
<dbReference type="Gene3D" id="1.20.120.160">
    <property type="entry name" value="HPT domain"/>
    <property type="match status" value="1"/>
</dbReference>
<name>A0A2D3WAW4_9BACT</name>
<feature type="modified residue" description="Phosphohistidine" evidence="12">
    <location>
        <position position="46"/>
    </location>
</feature>
<dbReference type="CDD" id="cd16916">
    <property type="entry name" value="HATPase_CheA-like"/>
    <property type="match status" value="1"/>
</dbReference>
<dbReference type="PROSITE" id="PS50109">
    <property type="entry name" value="HIS_KIN"/>
    <property type="match status" value="1"/>
</dbReference>
<dbReference type="CDD" id="cd00088">
    <property type="entry name" value="HPT"/>
    <property type="match status" value="1"/>
</dbReference>
<dbReference type="PRINTS" id="PR00344">
    <property type="entry name" value="BCTRLSENSOR"/>
</dbReference>
<dbReference type="InterPro" id="IPR036641">
    <property type="entry name" value="HPT_dom_sf"/>
</dbReference>
<organism evidence="16 17">
    <name type="scientific">Sulfurospirillum cavolei</name>
    <dbReference type="NCBI Taxonomy" id="366522"/>
    <lineage>
        <taxon>Bacteria</taxon>
        <taxon>Pseudomonadati</taxon>
        <taxon>Campylobacterota</taxon>
        <taxon>Epsilonproteobacteria</taxon>
        <taxon>Campylobacterales</taxon>
        <taxon>Sulfurospirillaceae</taxon>
        <taxon>Sulfurospirillum</taxon>
    </lineage>
</organism>
<evidence type="ECO:0000256" key="3">
    <source>
        <dbReference type="ARBA" id="ARBA00021495"/>
    </source>
</evidence>
<dbReference type="SUPFAM" id="SSF47226">
    <property type="entry name" value="Histidine-containing phosphotransfer domain, HPT domain"/>
    <property type="match status" value="1"/>
</dbReference>
<evidence type="ECO:0000256" key="6">
    <source>
        <dbReference type="ARBA" id="ARBA00022679"/>
    </source>
</evidence>
<evidence type="ECO:0000259" key="13">
    <source>
        <dbReference type="PROSITE" id="PS50109"/>
    </source>
</evidence>
<evidence type="ECO:0000256" key="7">
    <source>
        <dbReference type="ARBA" id="ARBA00022741"/>
    </source>
</evidence>
<dbReference type="PANTHER" id="PTHR43395:SF10">
    <property type="entry name" value="CHEMOTAXIS PROTEIN CHEA"/>
    <property type="match status" value="1"/>
</dbReference>
<dbReference type="InterPro" id="IPR002545">
    <property type="entry name" value="CheW-lke_dom"/>
</dbReference>
<dbReference type="GO" id="GO:0005737">
    <property type="term" value="C:cytoplasm"/>
    <property type="evidence" value="ECO:0007669"/>
    <property type="project" value="InterPro"/>
</dbReference>
<dbReference type="SMART" id="SM00387">
    <property type="entry name" value="HATPase_c"/>
    <property type="match status" value="1"/>
</dbReference>
<evidence type="ECO:0000256" key="10">
    <source>
        <dbReference type="ARBA" id="ARBA00023012"/>
    </source>
</evidence>
<dbReference type="EMBL" id="DLUG01000047">
    <property type="protein sequence ID" value="DAB37045.1"/>
    <property type="molecule type" value="Genomic_DNA"/>
</dbReference>
<dbReference type="InterPro" id="IPR036061">
    <property type="entry name" value="CheW-like_dom_sf"/>
</dbReference>
<evidence type="ECO:0000259" key="15">
    <source>
        <dbReference type="PROSITE" id="PS50894"/>
    </source>
</evidence>
<dbReference type="Gene3D" id="2.30.30.40">
    <property type="entry name" value="SH3 Domains"/>
    <property type="match status" value="1"/>
</dbReference>
<dbReference type="EC" id="2.7.13.3" evidence="2"/>
<evidence type="ECO:0000256" key="8">
    <source>
        <dbReference type="ARBA" id="ARBA00022777"/>
    </source>
</evidence>
<feature type="domain" description="Histidine kinase" evidence="13">
    <location>
        <begin position="312"/>
        <end position="553"/>
    </location>
</feature>
<comment type="catalytic activity">
    <reaction evidence="1">
        <text>ATP + protein L-histidine = ADP + protein N-phospho-L-histidine.</text>
        <dbReference type="EC" id="2.7.13.3"/>
    </reaction>
</comment>
<dbReference type="Proteomes" id="UP000231638">
    <property type="component" value="Unassembled WGS sequence"/>
</dbReference>
<dbReference type="STRING" id="366522.GCA_001548055_00417"/>
<keyword evidence="10" id="KW-0902">Two-component regulatory system</keyword>
<dbReference type="SUPFAM" id="SSF50341">
    <property type="entry name" value="CheW-like"/>
    <property type="match status" value="1"/>
</dbReference>
<gene>
    <name evidence="16" type="ORF">CFH80_01570</name>
</gene>
<dbReference type="InterPro" id="IPR004358">
    <property type="entry name" value="Sig_transdc_His_kin-like_C"/>
</dbReference>
<evidence type="ECO:0000256" key="2">
    <source>
        <dbReference type="ARBA" id="ARBA00012438"/>
    </source>
</evidence>
<dbReference type="GO" id="GO:0000155">
    <property type="term" value="F:phosphorelay sensor kinase activity"/>
    <property type="evidence" value="ECO:0007669"/>
    <property type="project" value="InterPro"/>
</dbReference>
<dbReference type="PROSITE" id="PS50894">
    <property type="entry name" value="HPT"/>
    <property type="match status" value="1"/>
</dbReference>
<dbReference type="FunFam" id="3.30.565.10:FF:000016">
    <property type="entry name" value="Chemotaxis protein CheA, putative"/>
    <property type="match status" value="1"/>
</dbReference>
<feature type="domain" description="HPt" evidence="15">
    <location>
        <begin position="1"/>
        <end position="103"/>
    </location>
</feature>
<keyword evidence="7" id="KW-0547">Nucleotide-binding</keyword>
<keyword evidence="8" id="KW-0418">Kinase</keyword>
<dbReference type="SMART" id="SM01231">
    <property type="entry name" value="H-kinase_dim"/>
    <property type="match status" value="1"/>
</dbReference>
<proteinExistence type="predicted"/>
<dbReference type="SUPFAM" id="SSF55874">
    <property type="entry name" value="ATPase domain of HSP90 chaperone/DNA topoisomerase II/histidine kinase"/>
    <property type="match status" value="1"/>
</dbReference>
<dbReference type="PROSITE" id="PS50851">
    <property type="entry name" value="CHEW"/>
    <property type="match status" value="1"/>
</dbReference>
<comment type="caution">
    <text evidence="16">The sequence shown here is derived from an EMBL/GenBank/DDBJ whole genome shotgun (WGS) entry which is preliminary data.</text>
</comment>
<sequence>MSKEKLKQIFIEEANDIIEKMDIDILNYEESPSNKALLNEIFRGVHTLKGSANAFNFSRLGEFVHHFEDVLDFFRSSDITPSASHVDLFLESVNLIKETLEFEISERSGHPEGYEACLNQIQKIISTLKTTPEPAQATITCNDLAQEFGNEIFDEPMLVQRPDEASFFERLEGEETLYTIILTLDSDIYLRGFDHFLFFKNLSHVGRILASFWSPIDTCTLETFDSEYNYFRQVEIVYATQSSQAQIEEIFDFLEPQEYRIVAVPRPIVAQPLPNVVSEEPVEVASVPLAKEENKEIKAALVQKTFLKIDAQKLDELFDSIGELVIAQNYLGENGKIKAVRDAEVTKTIENLSKITKLIQNRVMSLRMIPIRDTFEKMKRVVRDSSKKVGKPIHLVLQGEDTEIDKTMVEALSDPLIHIIRNSIDHGIETNVEERRKAGKSDEGIVMLSAYHRGGNIIIEVKDDGRGINKEKVYQKALERGLVKPEDELNEAQIYNLIMQPGFSTADVISDLSGRGVGLDVVRTAIESVRGKVEISSVPNQGSTFLIILPLTLAIIDGMIVRSSEKIFIIPTLCIIESFRPAEDEVHVAGSKEEFVQLRSELLPIIRLNRVLELDAQKPNAWESTLVCIENQKGKFALLVDELVGRQQVVIKTLGEFFAKTEGVSGGAVMGNGEVALILNVEELY</sequence>
<keyword evidence="5 12" id="KW-0597">Phosphoprotein</keyword>
<dbReference type="AlphaFoldDB" id="A0A2D3WAW4"/>
<dbReference type="GO" id="GO:0006935">
    <property type="term" value="P:chemotaxis"/>
    <property type="evidence" value="ECO:0007669"/>
    <property type="project" value="UniProtKB-KW"/>
</dbReference>
<comment type="function">
    <text evidence="11">Involved in the transmission of sensory signals from the chemoreceptors to the flagellar motors. CheA is autophosphorylated; it can transfer its phosphate group to either CheB or CheY.</text>
</comment>
<dbReference type="SMART" id="SM00260">
    <property type="entry name" value="CheW"/>
    <property type="match status" value="1"/>
</dbReference>
<dbReference type="InterPro" id="IPR036890">
    <property type="entry name" value="HATPase_C_sf"/>
</dbReference>
<dbReference type="GO" id="GO:0005524">
    <property type="term" value="F:ATP binding"/>
    <property type="evidence" value="ECO:0007669"/>
    <property type="project" value="UniProtKB-KW"/>
</dbReference>
<dbReference type="PANTHER" id="PTHR43395">
    <property type="entry name" value="SENSOR HISTIDINE KINASE CHEA"/>
    <property type="match status" value="1"/>
</dbReference>
<dbReference type="Gene3D" id="1.10.287.560">
    <property type="entry name" value="Histidine kinase CheA-like, homodimeric domain"/>
    <property type="match status" value="1"/>
</dbReference>